<evidence type="ECO:0000256" key="4">
    <source>
        <dbReference type="ARBA" id="ARBA00022741"/>
    </source>
</evidence>
<dbReference type="Gene3D" id="1.20.1560.10">
    <property type="entry name" value="ABC transporter type 1, transmembrane domain"/>
    <property type="match status" value="1"/>
</dbReference>
<dbReference type="SMART" id="SM00382">
    <property type="entry name" value="AAA"/>
    <property type="match status" value="1"/>
</dbReference>
<feature type="transmembrane region" description="Helical" evidence="8">
    <location>
        <begin position="59"/>
        <end position="84"/>
    </location>
</feature>
<dbReference type="PANTHER" id="PTHR43394:SF1">
    <property type="entry name" value="ATP-BINDING CASSETTE SUB-FAMILY B MEMBER 10, MITOCHONDRIAL"/>
    <property type="match status" value="1"/>
</dbReference>
<comment type="caution">
    <text evidence="11">The sequence shown here is derived from an EMBL/GenBank/DDBJ whole genome shotgun (WGS) entry which is preliminary data.</text>
</comment>
<evidence type="ECO:0000313" key="11">
    <source>
        <dbReference type="EMBL" id="HIT49411.1"/>
    </source>
</evidence>
<dbReference type="InterPro" id="IPR017871">
    <property type="entry name" value="ABC_transporter-like_CS"/>
</dbReference>
<dbReference type="InterPro" id="IPR036640">
    <property type="entry name" value="ABC1_TM_sf"/>
</dbReference>
<dbReference type="SUPFAM" id="SSF90123">
    <property type="entry name" value="ABC transporter transmembrane region"/>
    <property type="match status" value="1"/>
</dbReference>
<accession>A0A9D1KID6</accession>
<reference evidence="11" key="2">
    <citation type="journal article" date="2021" name="PeerJ">
        <title>Extensive microbial diversity within the chicken gut microbiome revealed by metagenomics and culture.</title>
        <authorList>
            <person name="Gilroy R."/>
            <person name="Ravi A."/>
            <person name="Getino M."/>
            <person name="Pursley I."/>
            <person name="Horton D.L."/>
            <person name="Alikhan N.F."/>
            <person name="Baker D."/>
            <person name="Gharbi K."/>
            <person name="Hall N."/>
            <person name="Watson M."/>
            <person name="Adriaenssens E.M."/>
            <person name="Foster-Nyarko E."/>
            <person name="Jarju S."/>
            <person name="Secka A."/>
            <person name="Antonio M."/>
            <person name="Oren A."/>
            <person name="Chaudhuri R.R."/>
            <person name="La Ragione R."/>
            <person name="Hildebrand F."/>
            <person name="Pallen M.J."/>
        </authorList>
    </citation>
    <scope>NUCLEOTIDE SEQUENCE</scope>
    <source>
        <strain evidence="11">ChiW17-6978</strain>
    </source>
</reference>
<feature type="transmembrane region" description="Helical" evidence="8">
    <location>
        <begin position="21"/>
        <end position="47"/>
    </location>
</feature>
<dbReference type="Pfam" id="PF00005">
    <property type="entry name" value="ABC_tran"/>
    <property type="match status" value="1"/>
</dbReference>
<proteinExistence type="inferred from homology"/>
<sequence>MKKFSFGKTLFLQLKLIPKKYYPVFFFNAVFGGILPVLSVFFTKLIIDVFQQNASQNKLIQIVLILCGSCVLCYVLNRFLTALLEASFFKMRHREFTKSIEFYNEIDYEYIEDSAFQDKIWVAFQALDGDNKGFQHTYNCISQLSTYLVSIVLFAVLISFFNVWIAVLCFFSTIMTACANRFLAKYMEKMQEKRAHLYRQKEYFNLTCSDFNYGKDIRIFDLKESLLKKYRQKSWNYIEVVKAIGRKEFAYGLIGLLALLLQDGFSYFLIIKGYFDGILSLSEASLYLSALVGFSTVLRSFTDWISLLMQDIKLTQPYFELLQNKMLYQRAHLSKTDERVEGAVEIEFCHVDFKYPNTERYILKDFNFKIEKGQKIAIVGENGAGKTTIVKLLCGLFHPTAGQILINGKDISSYPKQTYYQMFSTVFQDFTIYAASILENVIGPDQDEDAIKRGKECLDRVGLKKKIAGLPKQYDTPLLKVIDETGVDLSGGERQKVAIARALYKDGNAVILDEPTSALDAVSEAEIYQSFNDLVTDKTAIYISHRLSSTKFCDRIAYFTAAGLEEYGTHEELMAQKKGYFHMFMVQGKYYQEETAYEENK</sequence>
<protein>
    <submittedName>
        <fullName evidence="11">ABC transporter ATP-binding protein</fullName>
    </submittedName>
</protein>
<dbReference type="PROSITE" id="PS50929">
    <property type="entry name" value="ABC_TM1F"/>
    <property type="match status" value="1"/>
</dbReference>
<feature type="transmembrane region" description="Helical" evidence="8">
    <location>
        <begin position="140"/>
        <end position="158"/>
    </location>
</feature>
<dbReference type="InterPro" id="IPR027417">
    <property type="entry name" value="P-loop_NTPase"/>
</dbReference>
<keyword evidence="3 8" id="KW-0812">Transmembrane</keyword>
<keyword evidence="5 11" id="KW-0067">ATP-binding</keyword>
<dbReference type="InterPro" id="IPR011527">
    <property type="entry name" value="ABC1_TM_dom"/>
</dbReference>
<evidence type="ECO:0000259" key="9">
    <source>
        <dbReference type="PROSITE" id="PS50893"/>
    </source>
</evidence>
<keyword evidence="6 8" id="KW-1133">Transmembrane helix</keyword>
<evidence type="ECO:0000256" key="6">
    <source>
        <dbReference type="ARBA" id="ARBA00022989"/>
    </source>
</evidence>
<evidence type="ECO:0000256" key="3">
    <source>
        <dbReference type="ARBA" id="ARBA00022692"/>
    </source>
</evidence>
<dbReference type="SUPFAM" id="SSF52540">
    <property type="entry name" value="P-loop containing nucleoside triphosphate hydrolases"/>
    <property type="match status" value="1"/>
</dbReference>
<feature type="domain" description="ABC transmembrane type-1" evidence="10">
    <location>
        <begin position="29"/>
        <end position="310"/>
    </location>
</feature>
<dbReference type="GO" id="GO:0015421">
    <property type="term" value="F:ABC-type oligopeptide transporter activity"/>
    <property type="evidence" value="ECO:0007669"/>
    <property type="project" value="TreeGrafter"/>
</dbReference>
<evidence type="ECO:0000313" key="12">
    <source>
        <dbReference type="Proteomes" id="UP000886758"/>
    </source>
</evidence>
<comment type="similarity">
    <text evidence="2">Belongs to the ABC transporter superfamily.</text>
</comment>
<evidence type="ECO:0000256" key="7">
    <source>
        <dbReference type="ARBA" id="ARBA00023136"/>
    </source>
</evidence>
<name>A0A9D1KID6_9MOLU</name>
<comment type="subcellular location">
    <subcellularLocation>
        <location evidence="1">Cell membrane</location>
        <topology evidence="1">Multi-pass membrane protein</topology>
    </subcellularLocation>
</comment>
<dbReference type="InterPro" id="IPR003439">
    <property type="entry name" value="ABC_transporter-like_ATP-bd"/>
</dbReference>
<keyword evidence="7 8" id="KW-0472">Membrane</keyword>
<reference evidence="11" key="1">
    <citation type="submission" date="2020-10" db="EMBL/GenBank/DDBJ databases">
        <authorList>
            <person name="Gilroy R."/>
        </authorList>
    </citation>
    <scope>NUCLEOTIDE SEQUENCE</scope>
    <source>
        <strain evidence="11">ChiW17-6978</strain>
    </source>
</reference>
<evidence type="ECO:0000259" key="10">
    <source>
        <dbReference type="PROSITE" id="PS50929"/>
    </source>
</evidence>
<dbReference type="EMBL" id="DVLF01000004">
    <property type="protein sequence ID" value="HIT49411.1"/>
    <property type="molecule type" value="Genomic_DNA"/>
</dbReference>
<dbReference type="InterPro" id="IPR003593">
    <property type="entry name" value="AAA+_ATPase"/>
</dbReference>
<organism evidence="11 12">
    <name type="scientific">Candidatus Pelethenecus faecipullorum</name>
    <dbReference type="NCBI Taxonomy" id="2840900"/>
    <lineage>
        <taxon>Bacteria</taxon>
        <taxon>Bacillati</taxon>
        <taxon>Mycoplasmatota</taxon>
        <taxon>Mollicutes</taxon>
        <taxon>Candidatus Pelethenecus</taxon>
    </lineage>
</organism>
<dbReference type="PANTHER" id="PTHR43394">
    <property type="entry name" value="ATP-DEPENDENT PERMEASE MDL1, MITOCHONDRIAL"/>
    <property type="match status" value="1"/>
</dbReference>
<dbReference type="PROSITE" id="PS00211">
    <property type="entry name" value="ABC_TRANSPORTER_1"/>
    <property type="match status" value="1"/>
</dbReference>
<evidence type="ECO:0000256" key="8">
    <source>
        <dbReference type="SAM" id="Phobius"/>
    </source>
</evidence>
<evidence type="ECO:0000256" key="5">
    <source>
        <dbReference type="ARBA" id="ARBA00022840"/>
    </source>
</evidence>
<evidence type="ECO:0000256" key="1">
    <source>
        <dbReference type="ARBA" id="ARBA00004651"/>
    </source>
</evidence>
<dbReference type="GO" id="GO:0005886">
    <property type="term" value="C:plasma membrane"/>
    <property type="evidence" value="ECO:0007669"/>
    <property type="project" value="UniProtKB-SubCell"/>
</dbReference>
<dbReference type="PROSITE" id="PS50893">
    <property type="entry name" value="ABC_TRANSPORTER_2"/>
    <property type="match status" value="1"/>
</dbReference>
<gene>
    <name evidence="11" type="ORF">IAD46_00115</name>
</gene>
<evidence type="ECO:0000256" key="2">
    <source>
        <dbReference type="ARBA" id="ARBA00005417"/>
    </source>
</evidence>
<dbReference type="GO" id="GO:0005524">
    <property type="term" value="F:ATP binding"/>
    <property type="evidence" value="ECO:0007669"/>
    <property type="project" value="UniProtKB-KW"/>
</dbReference>
<feature type="transmembrane region" description="Helical" evidence="8">
    <location>
        <begin position="249"/>
        <end position="271"/>
    </location>
</feature>
<dbReference type="Gene3D" id="3.40.50.300">
    <property type="entry name" value="P-loop containing nucleotide triphosphate hydrolases"/>
    <property type="match status" value="1"/>
</dbReference>
<dbReference type="AlphaFoldDB" id="A0A9D1KID6"/>
<dbReference type="Proteomes" id="UP000886758">
    <property type="component" value="Unassembled WGS sequence"/>
</dbReference>
<feature type="domain" description="ABC transporter" evidence="9">
    <location>
        <begin position="346"/>
        <end position="586"/>
    </location>
</feature>
<feature type="transmembrane region" description="Helical" evidence="8">
    <location>
        <begin position="164"/>
        <end position="184"/>
    </location>
</feature>
<dbReference type="InterPro" id="IPR039421">
    <property type="entry name" value="Type_1_exporter"/>
</dbReference>
<keyword evidence="4" id="KW-0547">Nucleotide-binding</keyword>
<dbReference type="GO" id="GO:0016887">
    <property type="term" value="F:ATP hydrolysis activity"/>
    <property type="evidence" value="ECO:0007669"/>
    <property type="project" value="InterPro"/>
</dbReference>